<name>A0A645CD47_9ZZZZ</name>
<comment type="caution">
    <text evidence="1">The sequence shown here is derived from an EMBL/GenBank/DDBJ whole genome shotgun (WGS) entry which is preliminary data.</text>
</comment>
<protein>
    <recommendedName>
        <fullName evidence="2">Alcohol acetyltransferase</fullName>
    </recommendedName>
</protein>
<organism evidence="1">
    <name type="scientific">bioreactor metagenome</name>
    <dbReference type="NCBI Taxonomy" id="1076179"/>
    <lineage>
        <taxon>unclassified sequences</taxon>
        <taxon>metagenomes</taxon>
        <taxon>ecological metagenomes</taxon>
    </lineage>
</organism>
<evidence type="ECO:0008006" key="2">
    <source>
        <dbReference type="Google" id="ProtNLM"/>
    </source>
</evidence>
<proteinExistence type="predicted"/>
<gene>
    <name evidence="1" type="ORF">SDC9_121822</name>
</gene>
<sequence>MDNAGVLYSALQREDYSAVYRFSAWMTERVDPDALQRAVSRTMPRFPGFRVRLRRGLFWYYLEPNEAPGPFVKKDVSNPCQPIRFGEDNHWLIRFYYYDKRLSVEIFHALSDGAGAMIFLRTLLSVYLRELGCPGIPKQGPGLLDVDLPPLPEETENAYARYATVRAVRSGWEKAAYRNTGTPAPFYTLNVIHGMVPLDRLRSVAKSYGASVTEYLGAVLIESIIENQKSERPYREKPVTLAVPVNLRAWFPSDTLRNFMLNLRPGVDPSLGDYSLEEIVRQVHHFMHLYNDCHRLQGIMASNVGFQRNRVLKLVPVVLKNPMIAFSYKLLGTRPFSANYTNPGPFPVPPEMEPHITRVAATLGQSFVPRPNCTVLSYKNTVTITFAGTMWETDTERRFFRQLVRDKIHVLIESNREEALTCPTA</sequence>
<dbReference type="AlphaFoldDB" id="A0A645CD47"/>
<reference evidence="1" key="1">
    <citation type="submission" date="2019-08" db="EMBL/GenBank/DDBJ databases">
        <authorList>
            <person name="Kucharzyk K."/>
            <person name="Murdoch R.W."/>
            <person name="Higgins S."/>
            <person name="Loffler F."/>
        </authorList>
    </citation>
    <scope>NUCLEOTIDE SEQUENCE</scope>
</reference>
<dbReference type="EMBL" id="VSSQ01026221">
    <property type="protein sequence ID" value="MPM74833.1"/>
    <property type="molecule type" value="Genomic_DNA"/>
</dbReference>
<evidence type="ECO:0000313" key="1">
    <source>
        <dbReference type="EMBL" id="MPM74833.1"/>
    </source>
</evidence>
<dbReference type="SUPFAM" id="SSF52777">
    <property type="entry name" value="CoA-dependent acyltransferases"/>
    <property type="match status" value="1"/>
</dbReference>
<accession>A0A645CD47</accession>